<accession>A0A926VCJ0</accession>
<dbReference type="Proteomes" id="UP000641646">
    <property type="component" value="Unassembled WGS sequence"/>
</dbReference>
<dbReference type="RefSeq" id="WP_190464037.1">
    <property type="nucleotide sequence ID" value="NZ_JACJPW010000018.1"/>
</dbReference>
<evidence type="ECO:0000313" key="1">
    <source>
        <dbReference type="EMBL" id="MBD2181271.1"/>
    </source>
</evidence>
<comment type="caution">
    <text evidence="1">The sequence shown here is derived from an EMBL/GenBank/DDBJ whole genome shotgun (WGS) entry which is preliminary data.</text>
</comment>
<proteinExistence type="predicted"/>
<evidence type="ECO:0000313" key="2">
    <source>
        <dbReference type="Proteomes" id="UP000641646"/>
    </source>
</evidence>
<organism evidence="1 2">
    <name type="scientific">Aerosakkonema funiforme FACHB-1375</name>
    <dbReference type="NCBI Taxonomy" id="2949571"/>
    <lineage>
        <taxon>Bacteria</taxon>
        <taxon>Bacillati</taxon>
        <taxon>Cyanobacteriota</taxon>
        <taxon>Cyanophyceae</taxon>
        <taxon>Oscillatoriophycideae</taxon>
        <taxon>Aerosakkonematales</taxon>
        <taxon>Aerosakkonemataceae</taxon>
        <taxon>Aerosakkonema</taxon>
    </lineage>
</organism>
<name>A0A926VCJ0_9CYAN</name>
<sequence>MVQSQELEVLHPKLLADVEGLRGQKERLTLSAMAERGNLVEGQLYTTNVQEVAKTLQSVSKPRGD</sequence>
<gene>
    <name evidence="1" type="ORF">H6G03_09165</name>
</gene>
<dbReference type="EMBL" id="JACJPW010000018">
    <property type="protein sequence ID" value="MBD2181271.1"/>
    <property type="molecule type" value="Genomic_DNA"/>
</dbReference>
<keyword evidence="2" id="KW-1185">Reference proteome</keyword>
<dbReference type="AlphaFoldDB" id="A0A926VCJ0"/>
<protein>
    <submittedName>
        <fullName evidence="1">Uncharacterized protein</fullName>
    </submittedName>
</protein>
<reference evidence="1" key="1">
    <citation type="journal article" date="2015" name="ISME J.">
        <title>Draft Genome Sequence of Streptomyces incarnatus NRRL8089, which Produces the Nucleoside Antibiotic Sinefungin.</title>
        <authorList>
            <person name="Oshima K."/>
            <person name="Hattori M."/>
            <person name="Shimizu H."/>
            <person name="Fukuda K."/>
            <person name="Nemoto M."/>
            <person name="Inagaki K."/>
            <person name="Tamura T."/>
        </authorList>
    </citation>
    <scope>NUCLEOTIDE SEQUENCE</scope>
    <source>
        <strain evidence="1">FACHB-1375</strain>
    </source>
</reference>
<reference evidence="1" key="2">
    <citation type="submission" date="2020-08" db="EMBL/GenBank/DDBJ databases">
        <authorList>
            <person name="Chen M."/>
            <person name="Teng W."/>
            <person name="Zhao L."/>
            <person name="Hu C."/>
            <person name="Zhou Y."/>
            <person name="Han B."/>
            <person name="Song L."/>
            <person name="Shu W."/>
        </authorList>
    </citation>
    <scope>NUCLEOTIDE SEQUENCE</scope>
    <source>
        <strain evidence="1">FACHB-1375</strain>
    </source>
</reference>